<keyword evidence="6 9" id="KW-0378">Hydrolase</keyword>
<keyword evidence="4 9" id="KW-0479">Metal-binding</keyword>
<dbReference type="GO" id="GO:0046872">
    <property type="term" value="F:metal ion binding"/>
    <property type="evidence" value="ECO:0007669"/>
    <property type="project" value="UniProtKB-UniRule"/>
</dbReference>
<proteinExistence type="inferred from homology"/>
<evidence type="ECO:0000256" key="8">
    <source>
        <dbReference type="ARBA" id="ARBA00023118"/>
    </source>
</evidence>
<accession>A0A261F7M8</accession>
<keyword evidence="11" id="KW-1185">Reference proteome</keyword>
<evidence type="ECO:0000313" key="10">
    <source>
        <dbReference type="EMBL" id="OZG55159.1"/>
    </source>
</evidence>
<reference evidence="10 11" key="1">
    <citation type="journal article" date="2017" name="BMC Genomics">
        <title>Comparative genomic and phylogenomic analyses of the Bifidobacteriaceae family.</title>
        <authorList>
            <person name="Lugli G.A."/>
            <person name="Milani C."/>
            <person name="Turroni F."/>
            <person name="Duranti S."/>
            <person name="Mancabelli L."/>
            <person name="Mangifesta M."/>
            <person name="Ferrario C."/>
            <person name="Modesto M."/>
            <person name="Mattarelli P."/>
            <person name="Jiri K."/>
            <person name="van Sinderen D."/>
            <person name="Ventura M."/>
        </authorList>
    </citation>
    <scope>NUCLEOTIDE SEQUENCE [LARGE SCALE GENOMIC DNA]</scope>
    <source>
        <strain evidence="10 11">LMG 21773</strain>
    </source>
</reference>
<keyword evidence="7 9" id="KW-0460">Magnesium</keyword>
<dbReference type="EC" id="3.1.-.-" evidence="9"/>
<evidence type="ECO:0000256" key="7">
    <source>
        <dbReference type="ARBA" id="ARBA00022842"/>
    </source>
</evidence>
<dbReference type="OrthoDB" id="9791737at2"/>
<dbReference type="InterPro" id="IPR021127">
    <property type="entry name" value="CRISPR_associated_Cas2"/>
</dbReference>
<evidence type="ECO:0000313" key="11">
    <source>
        <dbReference type="Proteomes" id="UP000228976"/>
    </source>
</evidence>
<dbReference type="GO" id="GO:0043571">
    <property type="term" value="P:maintenance of CRISPR repeat elements"/>
    <property type="evidence" value="ECO:0007669"/>
    <property type="project" value="UniProtKB-UniRule"/>
</dbReference>
<dbReference type="RefSeq" id="WP_094690226.1">
    <property type="nucleotide sequence ID" value="NZ_MWWU01000004.1"/>
</dbReference>
<evidence type="ECO:0000256" key="9">
    <source>
        <dbReference type="HAMAP-Rule" id="MF_01471"/>
    </source>
</evidence>
<keyword evidence="8 9" id="KW-0051">Antiviral defense</keyword>
<evidence type="ECO:0000256" key="2">
    <source>
        <dbReference type="ARBA" id="ARBA00009959"/>
    </source>
</evidence>
<dbReference type="InterPro" id="IPR019199">
    <property type="entry name" value="Virulence_VapD/CRISPR_Cas2"/>
</dbReference>
<comment type="subunit">
    <text evidence="9">Homodimer, forms a heterotetramer with a Cas1 homodimer.</text>
</comment>
<dbReference type="Proteomes" id="UP000228976">
    <property type="component" value="Unassembled WGS sequence"/>
</dbReference>
<comment type="cofactor">
    <cofactor evidence="1 9">
        <name>Mg(2+)</name>
        <dbReference type="ChEBI" id="CHEBI:18420"/>
    </cofactor>
</comment>
<evidence type="ECO:0000256" key="4">
    <source>
        <dbReference type="ARBA" id="ARBA00022723"/>
    </source>
</evidence>
<organism evidence="10 11">
    <name type="scientific">Aeriscardovia aeriphila</name>
    <dbReference type="NCBI Taxonomy" id="218139"/>
    <lineage>
        <taxon>Bacteria</taxon>
        <taxon>Bacillati</taxon>
        <taxon>Actinomycetota</taxon>
        <taxon>Actinomycetes</taxon>
        <taxon>Bifidobacteriales</taxon>
        <taxon>Bifidobacteriaceae</taxon>
        <taxon>Aeriscardovia</taxon>
    </lineage>
</organism>
<keyword evidence="3 9" id="KW-0540">Nuclease</keyword>
<evidence type="ECO:0000256" key="5">
    <source>
        <dbReference type="ARBA" id="ARBA00022759"/>
    </source>
</evidence>
<feature type="binding site" evidence="9">
    <location>
        <position position="8"/>
    </location>
    <ligand>
        <name>Mg(2+)</name>
        <dbReference type="ChEBI" id="CHEBI:18420"/>
        <note>catalytic</note>
    </ligand>
</feature>
<dbReference type="AlphaFoldDB" id="A0A261F7M8"/>
<evidence type="ECO:0000256" key="6">
    <source>
        <dbReference type="ARBA" id="ARBA00022801"/>
    </source>
</evidence>
<dbReference type="HAMAP" id="MF_01471">
    <property type="entry name" value="Cas2"/>
    <property type="match status" value="1"/>
</dbReference>
<dbReference type="GO" id="GO:0016787">
    <property type="term" value="F:hydrolase activity"/>
    <property type="evidence" value="ECO:0007669"/>
    <property type="project" value="UniProtKB-KW"/>
</dbReference>
<dbReference type="GO" id="GO:0051607">
    <property type="term" value="P:defense response to virus"/>
    <property type="evidence" value="ECO:0007669"/>
    <property type="project" value="UniProtKB-UniRule"/>
</dbReference>
<dbReference type="SUPFAM" id="SSF143430">
    <property type="entry name" value="TTP0101/SSO1404-like"/>
    <property type="match status" value="1"/>
</dbReference>
<comment type="caution">
    <text evidence="10">The sequence shown here is derived from an EMBL/GenBank/DDBJ whole genome shotgun (WGS) entry which is preliminary data.</text>
</comment>
<gene>
    <name evidence="9" type="primary">cas2</name>
    <name evidence="10" type="ORF">AEAE_1137</name>
</gene>
<evidence type="ECO:0000256" key="1">
    <source>
        <dbReference type="ARBA" id="ARBA00001946"/>
    </source>
</evidence>
<keyword evidence="5 9" id="KW-0255">Endonuclease</keyword>
<dbReference type="Pfam" id="PF09827">
    <property type="entry name" value="CRISPR_Cas2"/>
    <property type="match status" value="1"/>
</dbReference>
<comment type="similarity">
    <text evidence="2 9">Belongs to the CRISPR-associated endoribonuclease Cas2 protein family.</text>
</comment>
<sequence length="101" mass="11741">MRVMIFFDLPVVTAVQRKRYRQFRRSLIKEGFLMIQESVYVRIASNESAARLLEQRVASFTPREGIVQSLIITEKQYTGIRFLVGSSSEDVRNSIERTIVI</sequence>
<evidence type="ECO:0000256" key="3">
    <source>
        <dbReference type="ARBA" id="ARBA00022722"/>
    </source>
</evidence>
<dbReference type="GO" id="GO:0004521">
    <property type="term" value="F:RNA endonuclease activity"/>
    <property type="evidence" value="ECO:0007669"/>
    <property type="project" value="InterPro"/>
</dbReference>
<name>A0A261F7M8_9BIFI</name>
<dbReference type="NCBIfam" id="TIGR01573">
    <property type="entry name" value="cas2"/>
    <property type="match status" value="1"/>
</dbReference>
<protein>
    <recommendedName>
        <fullName evidence="9">CRISPR-associated endoribonuclease Cas2</fullName>
        <ecNumber evidence="9">3.1.-.-</ecNumber>
    </recommendedName>
</protein>
<dbReference type="EMBL" id="MWWU01000004">
    <property type="protein sequence ID" value="OZG55159.1"/>
    <property type="molecule type" value="Genomic_DNA"/>
</dbReference>
<comment type="function">
    <text evidence="9">CRISPR (clustered regularly interspaced short palindromic repeat), is an adaptive immune system that provides protection against mobile genetic elements (viruses, transposable elements and conjugative plasmids). CRISPR clusters contain sequences complementary to antecedent mobile elements and target invading nucleic acids. CRISPR clusters are transcribed and processed into CRISPR RNA (crRNA). Functions as a ssRNA-specific endoribonuclease. Involved in the integration of spacer DNA into the CRISPR cassette.</text>
</comment>